<organism evidence="2 3">
    <name type="scientific">Sphingomonas lenta</name>
    <dbReference type="NCBI Taxonomy" id="1141887"/>
    <lineage>
        <taxon>Bacteria</taxon>
        <taxon>Pseudomonadati</taxon>
        <taxon>Pseudomonadota</taxon>
        <taxon>Alphaproteobacteria</taxon>
        <taxon>Sphingomonadales</taxon>
        <taxon>Sphingomonadaceae</taxon>
        <taxon>Sphingomonas</taxon>
    </lineage>
</organism>
<sequence>MPSRSSLNVSLTPELIAWVEHQVASGRFRSASEVIRAGLRQLQDASAPSSALVAEPIPAEPLVTTVRNG</sequence>
<evidence type="ECO:0000313" key="2">
    <source>
        <dbReference type="EMBL" id="PAX08987.1"/>
    </source>
</evidence>
<dbReference type="NCBIfam" id="TIGR02606">
    <property type="entry name" value="antidote_CC2985"/>
    <property type="match status" value="1"/>
</dbReference>
<keyword evidence="1" id="KW-1277">Toxin-antitoxin system</keyword>
<proteinExistence type="predicted"/>
<dbReference type="InterPro" id="IPR038296">
    <property type="entry name" value="ParD_sf"/>
</dbReference>
<accession>A0A2A2SI83</accession>
<dbReference type="CDD" id="cd22231">
    <property type="entry name" value="RHH_NikR_HicB-like"/>
    <property type="match status" value="1"/>
</dbReference>
<keyword evidence="3" id="KW-1185">Reference proteome</keyword>
<protein>
    <submittedName>
        <fullName evidence="2">Type II toxin-antitoxin system ParD family antitoxin</fullName>
    </submittedName>
</protein>
<dbReference type="Pfam" id="PF03693">
    <property type="entry name" value="ParD_antitoxin"/>
    <property type="match status" value="1"/>
</dbReference>
<dbReference type="SUPFAM" id="SSF47598">
    <property type="entry name" value="Ribbon-helix-helix"/>
    <property type="match status" value="1"/>
</dbReference>
<dbReference type="Gene3D" id="6.10.10.120">
    <property type="entry name" value="Antitoxin ParD1-like"/>
    <property type="match status" value="1"/>
</dbReference>
<dbReference type="Proteomes" id="UP000218151">
    <property type="component" value="Unassembled WGS sequence"/>
</dbReference>
<gene>
    <name evidence="2" type="ORF">CKY28_06525</name>
</gene>
<dbReference type="GO" id="GO:0006355">
    <property type="term" value="P:regulation of DNA-templated transcription"/>
    <property type="evidence" value="ECO:0007669"/>
    <property type="project" value="InterPro"/>
</dbReference>
<name>A0A2A2SI83_9SPHN</name>
<evidence type="ECO:0000313" key="3">
    <source>
        <dbReference type="Proteomes" id="UP000218151"/>
    </source>
</evidence>
<dbReference type="AlphaFoldDB" id="A0A2A2SI83"/>
<comment type="caution">
    <text evidence="2">The sequence shown here is derived from an EMBL/GenBank/DDBJ whole genome shotgun (WGS) entry which is preliminary data.</text>
</comment>
<dbReference type="EMBL" id="NSLI01000002">
    <property type="protein sequence ID" value="PAX08987.1"/>
    <property type="molecule type" value="Genomic_DNA"/>
</dbReference>
<reference evidence="3" key="1">
    <citation type="submission" date="2017-09" db="EMBL/GenBank/DDBJ databases">
        <authorList>
            <person name="Feng G."/>
            <person name="Zhu H."/>
        </authorList>
    </citation>
    <scope>NUCLEOTIDE SEQUENCE [LARGE SCALE GENOMIC DNA]</scope>
    <source>
        <strain evidence="3">1PNM-20</strain>
    </source>
</reference>
<dbReference type="OrthoDB" id="9811310at2"/>
<dbReference type="InterPro" id="IPR010985">
    <property type="entry name" value="Ribbon_hlx_hlx"/>
</dbReference>
<dbReference type="InterPro" id="IPR022789">
    <property type="entry name" value="ParD"/>
</dbReference>
<dbReference type="RefSeq" id="WP_095997484.1">
    <property type="nucleotide sequence ID" value="NZ_NSLI01000002.1"/>
</dbReference>
<evidence type="ECO:0000256" key="1">
    <source>
        <dbReference type="ARBA" id="ARBA00022649"/>
    </source>
</evidence>